<dbReference type="AlphaFoldDB" id="A9NXL0"/>
<protein>
    <submittedName>
        <fullName evidence="2">Uncharacterized protein</fullName>
    </submittedName>
</protein>
<organism evidence="2">
    <name type="scientific">Picea sitchensis</name>
    <name type="common">Sitka spruce</name>
    <name type="synonym">Pinus sitchensis</name>
    <dbReference type="NCBI Taxonomy" id="3332"/>
    <lineage>
        <taxon>Eukaryota</taxon>
        <taxon>Viridiplantae</taxon>
        <taxon>Streptophyta</taxon>
        <taxon>Embryophyta</taxon>
        <taxon>Tracheophyta</taxon>
        <taxon>Spermatophyta</taxon>
        <taxon>Pinopsida</taxon>
        <taxon>Pinidae</taxon>
        <taxon>Conifers I</taxon>
        <taxon>Pinales</taxon>
        <taxon>Pinaceae</taxon>
        <taxon>Picea</taxon>
    </lineage>
</organism>
<evidence type="ECO:0000256" key="1">
    <source>
        <dbReference type="SAM" id="Phobius"/>
    </source>
</evidence>
<keyword evidence="1" id="KW-0472">Membrane</keyword>
<dbReference type="EMBL" id="EF086084">
    <property type="protein sequence ID" value="ABK25371.1"/>
    <property type="molecule type" value="mRNA"/>
</dbReference>
<accession>A9NXL0</accession>
<keyword evidence="1" id="KW-1133">Transmembrane helix</keyword>
<reference evidence="2" key="1">
    <citation type="journal article" date="2008" name="BMC Genomics">
        <title>A conifer genomics resource of 200,000 spruce (Picea spp.) ESTs and 6,464 high-quality, sequence-finished full-length cDNAs for Sitka spruce (Picea sitchensis).</title>
        <authorList>
            <person name="Ralph S.G."/>
            <person name="Chun H.J."/>
            <person name="Kolosova N."/>
            <person name="Cooper D."/>
            <person name="Oddy C."/>
            <person name="Ritland C.E."/>
            <person name="Kirkpatrick R."/>
            <person name="Moore R."/>
            <person name="Barber S."/>
            <person name="Holt R.A."/>
            <person name="Jones S.J."/>
            <person name="Marra M.A."/>
            <person name="Douglas C.J."/>
            <person name="Ritland K."/>
            <person name="Bohlmann J."/>
        </authorList>
    </citation>
    <scope>NUCLEOTIDE SEQUENCE</scope>
    <source>
        <tissue evidence="2">Green portion of the leader tissue</tissue>
    </source>
</reference>
<feature type="transmembrane region" description="Helical" evidence="1">
    <location>
        <begin position="12"/>
        <end position="31"/>
    </location>
</feature>
<keyword evidence="1" id="KW-0812">Transmembrane</keyword>
<sequence length="48" mass="5745">MKITNMCEFLELCICALLVNQLMFINIWNLYTMTIESYDVSLRMEVLH</sequence>
<proteinExistence type="evidence at transcript level"/>
<name>A9NXL0_PICSI</name>
<evidence type="ECO:0000313" key="2">
    <source>
        <dbReference type="EMBL" id="ABK25371.1"/>
    </source>
</evidence>